<keyword evidence="5 9" id="KW-0812">Transmembrane</keyword>
<name>A0A432GVJ3_9DELT</name>
<dbReference type="EMBL" id="QNZJ01000085">
    <property type="protein sequence ID" value="RTZ87583.1"/>
    <property type="molecule type" value="Genomic_DNA"/>
</dbReference>
<evidence type="ECO:0000256" key="2">
    <source>
        <dbReference type="ARBA" id="ARBA00022448"/>
    </source>
</evidence>
<feature type="transmembrane region" description="Helical" evidence="9">
    <location>
        <begin position="376"/>
        <end position="395"/>
    </location>
</feature>
<feature type="transmembrane region" description="Helical" evidence="9">
    <location>
        <begin position="231"/>
        <end position="248"/>
    </location>
</feature>
<evidence type="ECO:0000313" key="10">
    <source>
        <dbReference type="EMBL" id="RTZ87583.1"/>
    </source>
</evidence>
<proteinExistence type="inferred from homology"/>
<feature type="transmembrane region" description="Helical" evidence="9">
    <location>
        <begin position="209"/>
        <end position="225"/>
    </location>
</feature>
<feature type="transmembrane region" description="Helical" evidence="9">
    <location>
        <begin position="269"/>
        <end position="287"/>
    </location>
</feature>
<keyword evidence="7 9" id="KW-0472">Membrane</keyword>
<feature type="transmembrane region" description="Helical" evidence="9">
    <location>
        <begin position="41"/>
        <end position="60"/>
    </location>
</feature>
<dbReference type="PANTHER" id="PTHR30574:SF1">
    <property type="entry name" value="SULPHUR TRANSPORT DOMAIN-CONTAINING PROTEIN"/>
    <property type="match status" value="1"/>
</dbReference>
<evidence type="ECO:0000256" key="3">
    <source>
        <dbReference type="ARBA" id="ARBA00022475"/>
    </source>
</evidence>
<evidence type="ECO:0000256" key="7">
    <source>
        <dbReference type="ARBA" id="ARBA00023136"/>
    </source>
</evidence>
<feature type="transmembrane region" description="Helical" evidence="9">
    <location>
        <begin position="134"/>
        <end position="156"/>
    </location>
</feature>
<feature type="transmembrane region" description="Helical" evidence="9">
    <location>
        <begin position="93"/>
        <end position="113"/>
    </location>
</feature>
<gene>
    <name evidence="10" type="ORF">DSY95_02065</name>
</gene>
<evidence type="ECO:0000256" key="1">
    <source>
        <dbReference type="ARBA" id="ARBA00004429"/>
    </source>
</evidence>
<evidence type="ECO:0000256" key="9">
    <source>
        <dbReference type="SAM" id="Phobius"/>
    </source>
</evidence>
<comment type="caution">
    <text evidence="10">The sequence shown here is derived from an EMBL/GenBank/DDBJ whole genome shotgun (WGS) entry which is preliminary data.</text>
</comment>
<keyword evidence="4" id="KW-0997">Cell inner membrane</keyword>
<accession>A0A432GVJ3</accession>
<feature type="transmembrane region" description="Helical" evidence="9">
    <location>
        <begin position="162"/>
        <end position="188"/>
    </location>
</feature>
<dbReference type="GO" id="GO:0005886">
    <property type="term" value="C:plasma membrane"/>
    <property type="evidence" value="ECO:0007669"/>
    <property type="project" value="UniProtKB-SubCell"/>
</dbReference>
<feature type="transmembrane region" description="Helical" evidence="9">
    <location>
        <begin position="299"/>
        <end position="325"/>
    </location>
</feature>
<evidence type="ECO:0000256" key="6">
    <source>
        <dbReference type="ARBA" id="ARBA00022989"/>
    </source>
</evidence>
<feature type="transmembrane region" description="Helical" evidence="9">
    <location>
        <begin position="337"/>
        <end position="356"/>
    </location>
</feature>
<organism evidence="10 11">
    <name type="scientific">SAR324 cluster bacterium</name>
    <dbReference type="NCBI Taxonomy" id="2024889"/>
    <lineage>
        <taxon>Bacteria</taxon>
        <taxon>Deltaproteobacteria</taxon>
        <taxon>SAR324 cluster</taxon>
    </lineage>
</organism>
<sequence>MKVFHSWRKDRALNTIETIKEPENLKEVFASGYAKMFGKQWPMWVGGLLFGAINVFMFAYEKAWSVSDGVRNWGNWFFNTIEVSEMIIIEPHLFTTSILNFGIIVGAMASALLSKQFQVRGAPARELIKALIGGILMGIGSVLSFGCNIGGFFSAISALSLAGVAMMAGLMIGAFIGLKLLVWEITYLSPTSSHTSRKISGDRKKNQPLAGIIVLLLGVSLAFVYDDLDYSIRGGFLVFGLVIGLLMQRTRFCFVRAFREPFLSGDGNAAKAVALAVIISVVGFSVLKWSDMKDWEDIVYAGFWFGSLVGGIIFGIGMSLAGGCASGSLWRAGEGHIKLWVALIAFALSGSYFREWLVESGWIMKLGEPLFIPDLIGWKMGILSICILMLLWYLIVSWNEATRKLVVV</sequence>
<evidence type="ECO:0000256" key="4">
    <source>
        <dbReference type="ARBA" id="ARBA00022519"/>
    </source>
</evidence>
<evidence type="ECO:0000313" key="11">
    <source>
        <dbReference type="Proteomes" id="UP000287719"/>
    </source>
</evidence>
<dbReference type="AlphaFoldDB" id="A0A432GVJ3"/>
<protein>
    <recommendedName>
        <fullName evidence="12">YeeE/YedE family protein</fullName>
    </recommendedName>
</protein>
<evidence type="ECO:0008006" key="12">
    <source>
        <dbReference type="Google" id="ProtNLM"/>
    </source>
</evidence>
<reference evidence="10 11" key="1">
    <citation type="submission" date="2018-06" db="EMBL/GenBank/DDBJ databases">
        <title>Combined omics and stable isotope probing to characterize newly discovered Mariana Back-Arc vent microbial communities.</title>
        <authorList>
            <person name="Trembath-Reichert E."/>
            <person name="Huber J.A."/>
        </authorList>
    </citation>
    <scope>NUCLEOTIDE SEQUENCE [LARGE SCALE GENOMIC DNA]</scope>
    <source>
        <strain evidence="10">MAG 54</strain>
    </source>
</reference>
<dbReference type="Pfam" id="PF04143">
    <property type="entry name" value="Sulf_transp"/>
    <property type="match status" value="2"/>
</dbReference>
<comment type="subcellular location">
    <subcellularLocation>
        <location evidence="1">Cell inner membrane</location>
        <topology evidence="1">Multi-pass membrane protein</topology>
    </subcellularLocation>
</comment>
<keyword evidence="6 9" id="KW-1133">Transmembrane helix</keyword>
<dbReference type="InterPro" id="IPR007272">
    <property type="entry name" value="Sulf_transp_TsuA/YedE"/>
</dbReference>
<evidence type="ECO:0000256" key="8">
    <source>
        <dbReference type="ARBA" id="ARBA00035655"/>
    </source>
</evidence>
<keyword evidence="2" id="KW-0813">Transport</keyword>
<dbReference type="PANTHER" id="PTHR30574">
    <property type="entry name" value="INNER MEMBRANE PROTEIN YEDE"/>
    <property type="match status" value="1"/>
</dbReference>
<keyword evidence="3" id="KW-1003">Cell membrane</keyword>
<evidence type="ECO:0000256" key="5">
    <source>
        <dbReference type="ARBA" id="ARBA00022692"/>
    </source>
</evidence>
<comment type="similarity">
    <text evidence="8">Belongs to the TsuA/YedE (TC 9.B.102) family.</text>
</comment>
<dbReference type="Proteomes" id="UP000287719">
    <property type="component" value="Unassembled WGS sequence"/>
</dbReference>